<name>A0A5Y3VYI9_SALDZ</name>
<accession>A0A5Y3VYI9</accession>
<feature type="domain" description="DNA circulation N-terminal" evidence="1">
    <location>
        <begin position="7"/>
        <end position="91"/>
    </location>
</feature>
<dbReference type="Proteomes" id="UP000839781">
    <property type="component" value="Unassembled WGS sequence"/>
</dbReference>
<dbReference type="InterPro" id="IPR009826">
    <property type="entry name" value="DNA_circ_N"/>
</dbReference>
<gene>
    <name evidence="2" type="ORF">DLB95_06550</name>
</gene>
<evidence type="ECO:0000313" key="2">
    <source>
        <dbReference type="EMBL" id="ECJ4376958.1"/>
    </source>
</evidence>
<protein>
    <submittedName>
        <fullName evidence="2">Multidrug DMT transporter permease</fullName>
    </submittedName>
</protein>
<reference evidence="2" key="1">
    <citation type="submission" date="2018-05" db="EMBL/GenBank/DDBJ databases">
        <authorList>
            <person name="Ashton P.M."/>
            <person name="Dallman T."/>
            <person name="Nair S."/>
            <person name="De Pinna E."/>
            <person name="Peters T."/>
            <person name="Grant K."/>
        </authorList>
    </citation>
    <scope>NUCLEOTIDE SEQUENCE [LARGE SCALE GENOMIC DNA]</scope>
    <source>
        <strain evidence="2">474878</strain>
    </source>
</reference>
<evidence type="ECO:0000259" key="1">
    <source>
        <dbReference type="Pfam" id="PF07157"/>
    </source>
</evidence>
<comment type="caution">
    <text evidence="2">The sequence shown here is derived from an EMBL/GenBank/DDBJ whole genome shotgun (WGS) entry which is preliminary data.</text>
</comment>
<sequence length="479" mass="52619">MSWQDNLQDASFRGVRFDVVSAQDSVARDHADHGYPWTDGEDVHDLGRKARNFRLNAVFWGDDYDTRMQQFTAELDKPGAGELIHPVYGSVPKVQLIEYQVKHDANSPDYAEVGLVFLESVTGTASEAPAAPEQWGDALFNRLDGLKDRAQMLFSQAMAPVNTVRALFSKGQTMASAMLNTLDVMRGDLSGTIRAGINYLNAPGHYINDLLAILDPRTLPLGQLLHRRHGVASVARFATPTPASAPSVTFTPQGAMQPASAGYHAPGASSADLQTNGPAPVMSAWRETTGTLNRVTSLPEAILRAEVSGSVPVPENAITTDVRELVTLHKTLVARQAAEMAAMLFMDDERVAGLSQQDLESVTNDVRGFIQEAITATRENYREATERLSEDPQPLGLLWRPVVEDLKESALTIQKMAEAIMATRPPLTTRTATQDGNLHLLAHTWYQDYTRAQELLRLNPQIHDPNDIRRGDTLSAYAR</sequence>
<proteinExistence type="predicted"/>
<dbReference type="Pfam" id="PF07157">
    <property type="entry name" value="DNA_circ_N"/>
    <property type="match status" value="1"/>
</dbReference>
<dbReference type="AlphaFoldDB" id="A0A5Y3VYI9"/>
<organism evidence="2">
    <name type="scientific">Salmonella diarizonae</name>
    <dbReference type="NCBI Taxonomy" id="59204"/>
    <lineage>
        <taxon>Bacteria</taxon>
        <taxon>Pseudomonadati</taxon>
        <taxon>Pseudomonadota</taxon>
        <taxon>Gammaproteobacteria</taxon>
        <taxon>Enterobacterales</taxon>
        <taxon>Enterobacteriaceae</taxon>
        <taxon>Salmonella</taxon>
    </lineage>
</organism>
<dbReference type="EMBL" id="AAIYJF010000004">
    <property type="protein sequence ID" value="ECJ4376958.1"/>
    <property type="molecule type" value="Genomic_DNA"/>
</dbReference>